<name>A0A815YI55_9BILA</name>
<gene>
    <name evidence="1" type="ORF">BJG266_LOCUS47753</name>
    <name evidence="2" type="ORF">QVE165_LOCUS64798</name>
</gene>
<evidence type="ECO:0000313" key="1">
    <source>
        <dbReference type="EMBL" id="CAF1571017.1"/>
    </source>
</evidence>
<dbReference type="AlphaFoldDB" id="A0A815YI55"/>
<dbReference type="EMBL" id="CAJNOM010006235">
    <property type="protein sequence ID" value="CAF1668984.1"/>
    <property type="molecule type" value="Genomic_DNA"/>
</dbReference>
<dbReference type="Gene3D" id="2.120.10.30">
    <property type="entry name" value="TolB, C-terminal domain"/>
    <property type="match status" value="1"/>
</dbReference>
<organism evidence="1 4">
    <name type="scientific">Adineta steineri</name>
    <dbReference type="NCBI Taxonomy" id="433720"/>
    <lineage>
        <taxon>Eukaryota</taxon>
        <taxon>Metazoa</taxon>
        <taxon>Spiralia</taxon>
        <taxon>Gnathifera</taxon>
        <taxon>Rotifera</taxon>
        <taxon>Eurotatoria</taxon>
        <taxon>Bdelloidea</taxon>
        <taxon>Adinetida</taxon>
        <taxon>Adinetidae</taxon>
        <taxon>Adineta</taxon>
    </lineage>
</organism>
<reference evidence="1" key="1">
    <citation type="submission" date="2021-02" db="EMBL/GenBank/DDBJ databases">
        <authorList>
            <person name="Nowell W R."/>
        </authorList>
    </citation>
    <scope>NUCLEOTIDE SEQUENCE</scope>
</reference>
<sequence>MNVSSECAGLFVDINNTLYCSMYNQHQVVKRSLNESVMNSNRVAAGKGIQGSDSNQLGAPYGIFVDVNLDLYVADYLNDRVQLFQSGESNGITVAGSRSLNPTITLRYPIGIILDAEKYLFIVDFRNSRIVGSGLNGFRCLVGCYGRGSQSNQLGSPSSLSFDSSGN</sequence>
<evidence type="ECO:0000313" key="2">
    <source>
        <dbReference type="EMBL" id="CAF1668984.1"/>
    </source>
</evidence>
<accession>A0A815YI55</accession>
<feature type="non-terminal residue" evidence="1">
    <location>
        <position position="167"/>
    </location>
</feature>
<dbReference type="SUPFAM" id="SSF101898">
    <property type="entry name" value="NHL repeat"/>
    <property type="match status" value="1"/>
</dbReference>
<dbReference type="InterPro" id="IPR011042">
    <property type="entry name" value="6-blade_b-propeller_TolB-like"/>
</dbReference>
<dbReference type="EMBL" id="CAJNOI010005824">
    <property type="protein sequence ID" value="CAF1571017.1"/>
    <property type="molecule type" value="Genomic_DNA"/>
</dbReference>
<evidence type="ECO:0000313" key="3">
    <source>
        <dbReference type="Proteomes" id="UP000663832"/>
    </source>
</evidence>
<proteinExistence type="predicted"/>
<protein>
    <recommendedName>
        <fullName evidence="5">NHL repeat containing protein-like protein</fullName>
    </recommendedName>
</protein>
<dbReference type="Proteomes" id="UP000663877">
    <property type="component" value="Unassembled WGS sequence"/>
</dbReference>
<keyword evidence="3" id="KW-1185">Reference proteome</keyword>
<evidence type="ECO:0008006" key="5">
    <source>
        <dbReference type="Google" id="ProtNLM"/>
    </source>
</evidence>
<dbReference type="OrthoDB" id="342730at2759"/>
<comment type="caution">
    <text evidence="1">The sequence shown here is derived from an EMBL/GenBank/DDBJ whole genome shotgun (WGS) entry which is preliminary data.</text>
</comment>
<evidence type="ECO:0000313" key="4">
    <source>
        <dbReference type="Proteomes" id="UP000663877"/>
    </source>
</evidence>
<dbReference type="Proteomes" id="UP000663832">
    <property type="component" value="Unassembled WGS sequence"/>
</dbReference>